<evidence type="ECO:0000256" key="2">
    <source>
        <dbReference type="ARBA" id="ARBA00022676"/>
    </source>
</evidence>
<comment type="caution">
    <text evidence="4">The sequence shown here is derived from an EMBL/GenBank/DDBJ whole genome shotgun (WGS) entry which is preliminary data.</text>
</comment>
<dbReference type="Proteomes" id="UP000294535">
    <property type="component" value="Unassembled WGS sequence"/>
</dbReference>
<dbReference type="OrthoDB" id="9771846at2"/>
<name>A0A4R6T5P5_9BACT</name>
<dbReference type="PANTHER" id="PTHR43179:SF12">
    <property type="entry name" value="GALACTOFURANOSYLTRANSFERASE GLFT2"/>
    <property type="match status" value="1"/>
</dbReference>
<accession>A0A4R6T5P5</accession>
<dbReference type="AlphaFoldDB" id="A0A4R6T5P5"/>
<dbReference type="SUPFAM" id="SSF53448">
    <property type="entry name" value="Nucleotide-diphospho-sugar transferases"/>
    <property type="match status" value="1"/>
</dbReference>
<gene>
    <name evidence="4" type="ORF">DFQ04_1620</name>
</gene>
<sequence length="308" mass="34934">MAFTSEVSVAIIVVNWNGIEFTKSCLASLRKVDYPNYAIILVDNASENEEGKQLKQLFPEIHLIQNQENLGFAGGNNVGIRKALKEGFSHILLLNNDTLVKPDFLGQLVRKAIQNPKTGIIQPLILFLHNPKEIWSAGGKWVKSLSRAITLGDREPLADYRFKKVELDWATGCCMLVSREAILQAGLLNEQYFLYFEDVEWSLRIKAAGFGVQLEEKSVIYHEAGASSKKKSNEGTLSPKVFYFHVRNQFFLVRGQEGNFGGMIYHLGRFTLWMIYFLFRGRFQKLKAVAKGIRDGWGISLKPASRWP</sequence>
<comment type="similarity">
    <text evidence="1">Belongs to the glycosyltransferase 2 family.</text>
</comment>
<evidence type="ECO:0000256" key="1">
    <source>
        <dbReference type="ARBA" id="ARBA00006739"/>
    </source>
</evidence>
<dbReference type="RefSeq" id="WP_133554570.1">
    <property type="nucleotide sequence ID" value="NZ_SNYF01000006.1"/>
</dbReference>
<reference evidence="4 5" key="1">
    <citation type="submission" date="2019-03" db="EMBL/GenBank/DDBJ databases">
        <title>Genomic Encyclopedia of Type Strains, Phase III (KMG-III): the genomes of soil and plant-associated and newly described type strains.</title>
        <authorList>
            <person name="Whitman W."/>
        </authorList>
    </citation>
    <scope>NUCLEOTIDE SEQUENCE [LARGE SCALE GENOMIC DNA]</scope>
    <source>
        <strain evidence="4 5">CECT 8446</strain>
    </source>
</reference>
<evidence type="ECO:0000313" key="4">
    <source>
        <dbReference type="EMBL" id="TDQ16972.1"/>
    </source>
</evidence>
<evidence type="ECO:0000313" key="5">
    <source>
        <dbReference type="Proteomes" id="UP000294535"/>
    </source>
</evidence>
<dbReference type="GO" id="GO:0016757">
    <property type="term" value="F:glycosyltransferase activity"/>
    <property type="evidence" value="ECO:0007669"/>
    <property type="project" value="UniProtKB-KW"/>
</dbReference>
<keyword evidence="5" id="KW-1185">Reference proteome</keyword>
<dbReference type="CDD" id="cd04186">
    <property type="entry name" value="GT_2_like_c"/>
    <property type="match status" value="1"/>
</dbReference>
<protein>
    <submittedName>
        <fullName evidence="4">Uncharacterized protein</fullName>
    </submittedName>
</protein>
<evidence type="ECO:0000256" key="3">
    <source>
        <dbReference type="ARBA" id="ARBA00022679"/>
    </source>
</evidence>
<proteinExistence type="inferred from homology"/>
<dbReference type="Gene3D" id="3.90.550.10">
    <property type="entry name" value="Spore Coat Polysaccharide Biosynthesis Protein SpsA, Chain A"/>
    <property type="match status" value="1"/>
</dbReference>
<keyword evidence="2" id="KW-0328">Glycosyltransferase</keyword>
<dbReference type="Pfam" id="PF13641">
    <property type="entry name" value="Glyco_tranf_2_3"/>
    <property type="match status" value="1"/>
</dbReference>
<dbReference type="EMBL" id="SNYF01000006">
    <property type="protein sequence ID" value="TDQ16972.1"/>
    <property type="molecule type" value="Genomic_DNA"/>
</dbReference>
<dbReference type="InterPro" id="IPR029044">
    <property type="entry name" value="Nucleotide-diphossugar_trans"/>
</dbReference>
<dbReference type="PANTHER" id="PTHR43179">
    <property type="entry name" value="RHAMNOSYLTRANSFERASE WBBL"/>
    <property type="match status" value="1"/>
</dbReference>
<keyword evidence="3" id="KW-0808">Transferase</keyword>
<organism evidence="4 5">
    <name type="scientific">Algoriphagus boseongensis</name>
    <dbReference type="NCBI Taxonomy" id="1442587"/>
    <lineage>
        <taxon>Bacteria</taxon>
        <taxon>Pseudomonadati</taxon>
        <taxon>Bacteroidota</taxon>
        <taxon>Cytophagia</taxon>
        <taxon>Cytophagales</taxon>
        <taxon>Cyclobacteriaceae</taxon>
        <taxon>Algoriphagus</taxon>
    </lineage>
</organism>